<dbReference type="GeneID" id="97237706"/>
<evidence type="ECO:0000313" key="1">
    <source>
        <dbReference type="EMBL" id="ALC19529.1"/>
    </source>
</evidence>
<dbReference type="RefSeq" id="WP_005309302.1">
    <property type="nucleotide sequence ID" value="NZ_CP011340.1"/>
</dbReference>
<proteinExistence type="predicted"/>
<protein>
    <submittedName>
        <fullName evidence="1">Integral membrane protein</fullName>
    </submittedName>
</protein>
<accession>A0A0M3QHC7</accession>
<name>A0A0M3QHC7_STRPR</name>
<dbReference type="AlphaFoldDB" id="A0A0M3QHC7"/>
<dbReference type="EMBL" id="CP011340">
    <property type="protein sequence ID" value="ALC19529.1"/>
    <property type="molecule type" value="Genomic_DNA"/>
</dbReference>
<dbReference type="OMA" id="NAPDLFW"/>
<dbReference type="OrthoDB" id="3874273at2"/>
<dbReference type="PATRIC" id="fig|38300.4.peg.1306"/>
<dbReference type="InterPro" id="IPR021257">
    <property type="entry name" value="DUF2809"/>
</dbReference>
<reference evidence="1 2" key="1">
    <citation type="submission" date="2015-08" db="EMBL/GenBank/DDBJ databases">
        <title>Genome sequence of the pristinamycin over-producing bacterium Streptomyces pristinaespiralis HCCB10218.</title>
        <authorList>
            <person name="Tian J."/>
            <person name="Yang J."/>
            <person name="Li L."/>
            <person name="Ruan L."/>
            <person name="Wei W."/>
            <person name="Zheng G."/>
            <person name="Wei Z."/>
            <person name="Yang S."/>
            <person name="Ge M."/>
            <person name="Jiang W."/>
            <person name="Lu Y."/>
        </authorList>
    </citation>
    <scope>NUCLEOTIDE SEQUENCE [LARGE SCALE GENOMIC DNA]</scope>
    <source>
        <strain evidence="1 2">HCCB 10218</strain>
    </source>
</reference>
<organism evidence="1">
    <name type="scientific">Streptomyces pristinaespiralis</name>
    <dbReference type="NCBI Taxonomy" id="38300"/>
    <lineage>
        <taxon>Bacteria</taxon>
        <taxon>Bacillati</taxon>
        <taxon>Actinomycetota</taxon>
        <taxon>Actinomycetes</taxon>
        <taxon>Kitasatosporales</taxon>
        <taxon>Streptomycetaceae</taxon>
        <taxon>Streptomyces</taxon>
    </lineage>
</organism>
<evidence type="ECO:0000313" key="2">
    <source>
        <dbReference type="Proteomes" id="UP000060513"/>
    </source>
</evidence>
<dbReference type="STRING" id="38300.SPRI_1223"/>
<gene>
    <name evidence="1" type="ORF">SPRI_1223</name>
</gene>
<dbReference type="KEGG" id="spri:SPRI_1223"/>
<dbReference type="Proteomes" id="UP000060513">
    <property type="component" value="Chromosome"/>
</dbReference>
<sequence length="150" mass="15715">MIHRAIGGPARTRLVAAVAAVVTVVAGLAVRATAQGSVAKYAGDALYTVLILTLVVLVAPRSRPVAAAGAALAFSWAVEFLQLTALPAELSRQSVMARLVLGSTFNAPDLLWYAVGAVLGWLAHTSFRRRPAPVSPPVPVRVRVRNGDAR</sequence>
<dbReference type="Pfam" id="PF10990">
    <property type="entry name" value="DUF2809"/>
    <property type="match status" value="1"/>
</dbReference>